<protein>
    <recommendedName>
        <fullName evidence="3">NB-ARC domain-containing protein</fullName>
    </recommendedName>
</protein>
<reference evidence="2" key="1">
    <citation type="submission" date="2017-01" db="EMBL/GenBank/DDBJ databases">
        <authorList>
            <person name="Varghese N."/>
            <person name="Submissions S."/>
        </authorList>
    </citation>
    <scope>NUCLEOTIDE SEQUENCE [LARGE SCALE GENOMIC DNA]</scope>
    <source>
        <strain evidence="2">DSM 18017</strain>
    </source>
</reference>
<organism evidence="1 2">
    <name type="scientific">Chryseobacterium ureilyticum</name>
    <dbReference type="NCBI Taxonomy" id="373668"/>
    <lineage>
        <taxon>Bacteria</taxon>
        <taxon>Pseudomonadati</taxon>
        <taxon>Bacteroidota</taxon>
        <taxon>Flavobacteriia</taxon>
        <taxon>Flavobacteriales</taxon>
        <taxon>Weeksellaceae</taxon>
        <taxon>Chryseobacterium group</taxon>
        <taxon>Chryseobacterium</taxon>
    </lineage>
</organism>
<dbReference type="SMART" id="SM00028">
    <property type="entry name" value="TPR"/>
    <property type="match status" value="3"/>
</dbReference>
<dbReference type="SUPFAM" id="SSF52540">
    <property type="entry name" value="P-loop containing nucleoside triphosphate hydrolases"/>
    <property type="match status" value="1"/>
</dbReference>
<evidence type="ECO:0008006" key="3">
    <source>
        <dbReference type="Google" id="ProtNLM"/>
    </source>
</evidence>
<dbReference type="STRING" id="373668.SAMN05421786_101480"/>
<evidence type="ECO:0000313" key="2">
    <source>
        <dbReference type="Proteomes" id="UP000186744"/>
    </source>
</evidence>
<name>A0A1N7KHD8_9FLAO</name>
<gene>
    <name evidence="1" type="ORF">SAMN05421786_101480</name>
</gene>
<dbReference type="EMBL" id="FTOL01000001">
    <property type="protein sequence ID" value="SIS60967.1"/>
    <property type="molecule type" value="Genomic_DNA"/>
</dbReference>
<dbReference type="InterPro" id="IPR027417">
    <property type="entry name" value="P-loop_NTPase"/>
</dbReference>
<sequence>MSFILNCSLGMPDIDLNSIKIFKRNGDAISTNRGFYYQYLSFLKKWITNFINGDDSPIYTEVDNDIKEVGKIFVFTQLKCYSSDFSLNSKEIKHTLFDFFITYLRYKQNNITPKFSFITNSGIQKREKLLGKWLSREVFDNSTDFESLKKKNREILKAESNKIRQAKLSRQNISSVKKLEINKSYKALCDILSDDLIVEDFCRAVHWDFGEITTEEAIFQIRQNILSLLKNKVFGDKPIEIIFRVLLSEIYRCSQETETSMRCLTSLDLQNLLNLTDSEILQRIDSKFIQLIGFELEEIKDRIKAVESIQENQAVLIENLRPNTLENLDLTLVPYVNDVEEVFGWENELKEAFDILNKKKLITVNNYGGVGKTTFAKKFLTINRSKYNNVIWLNIEKSIESSFVFNNLLLANLRINLDKDKTVDEQFNIILNELDKIGGNNLIILDIQENDEPYSALNTIASLRNWKKIFLTRAKLKTLNPYLLPHLDYDSAISLFKLHCSKEFDEIVFKSFLNYIEFNTLIIELVAKTIENGFDLTLEFVFDSLETQNLNNELLKIDIALYDKENKVTAIFDFILQKFSVKGINDKEKFFLDYLALLPSTDIIIEDLVLICGKEFYDGNKLSYINSINSLERKGLVQYENDKKSIRVHKILQQTIIYRLRARNSDFIGFMFYISWITHRLTEGYNNPKESFRFLKYAESILSTIKEEYRASIYQPLLLLENEYLHLSSFFFIRENSAELWADLIRRTEKYLGKDALCLGAMYNNLASTLNIENSLDDIIKYQRKANNLYLQHSRNFKKGDLLMFITSLQNLAQAYLLKDDPENVLKCLQKVAALRKQNYFYSDAQVGVGYTILSELHRKTKNFDESESLIKKAIKYHNSIPIEKRNEFLLSSYYNKLSESSILKNNLDEAIIHQLRCVEILESQGIKNTHLVKMYQFLIDLFKICNDPDNFKIYNDKLESLIRQN</sequence>
<dbReference type="InterPro" id="IPR019734">
    <property type="entry name" value="TPR_rpt"/>
</dbReference>
<keyword evidence="2" id="KW-1185">Reference proteome</keyword>
<dbReference type="Gene3D" id="3.40.50.300">
    <property type="entry name" value="P-loop containing nucleotide triphosphate hydrolases"/>
    <property type="match status" value="1"/>
</dbReference>
<evidence type="ECO:0000313" key="1">
    <source>
        <dbReference type="EMBL" id="SIS60967.1"/>
    </source>
</evidence>
<proteinExistence type="predicted"/>
<dbReference type="InterPro" id="IPR011990">
    <property type="entry name" value="TPR-like_helical_dom_sf"/>
</dbReference>
<dbReference type="Proteomes" id="UP000186744">
    <property type="component" value="Unassembled WGS sequence"/>
</dbReference>
<dbReference type="SUPFAM" id="SSF48452">
    <property type="entry name" value="TPR-like"/>
    <property type="match status" value="1"/>
</dbReference>
<dbReference type="Gene3D" id="1.25.40.10">
    <property type="entry name" value="Tetratricopeptide repeat domain"/>
    <property type="match status" value="1"/>
</dbReference>
<accession>A0A1N7KHD8</accession>
<dbReference type="AlphaFoldDB" id="A0A1N7KHD8"/>